<accession>A0A2U1LC08</accession>
<feature type="region of interest" description="Disordered" evidence="1">
    <location>
        <begin position="27"/>
        <end position="106"/>
    </location>
</feature>
<protein>
    <submittedName>
        <fullName evidence="2">Uncharacterized protein</fullName>
    </submittedName>
</protein>
<name>A0A2U1LC08_ARTAN</name>
<gene>
    <name evidence="2" type="ORF">CTI12_AA507670</name>
</gene>
<evidence type="ECO:0000313" key="2">
    <source>
        <dbReference type="EMBL" id="PWA46543.1"/>
    </source>
</evidence>
<dbReference type="EMBL" id="PKPP01010234">
    <property type="protein sequence ID" value="PWA46543.1"/>
    <property type="molecule type" value="Genomic_DNA"/>
</dbReference>
<evidence type="ECO:0000313" key="3">
    <source>
        <dbReference type="Proteomes" id="UP000245207"/>
    </source>
</evidence>
<dbReference type="AlphaFoldDB" id="A0A2U1LC08"/>
<feature type="compositionally biased region" description="Polar residues" evidence="1">
    <location>
        <begin position="90"/>
        <end position="106"/>
    </location>
</feature>
<keyword evidence="3" id="KW-1185">Reference proteome</keyword>
<evidence type="ECO:0000256" key="1">
    <source>
        <dbReference type="SAM" id="MobiDB-lite"/>
    </source>
</evidence>
<reference evidence="2 3" key="1">
    <citation type="journal article" date="2018" name="Mol. Plant">
        <title>The genome of Artemisia annua provides insight into the evolution of Asteraceae family and artemisinin biosynthesis.</title>
        <authorList>
            <person name="Shen Q."/>
            <person name="Zhang L."/>
            <person name="Liao Z."/>
            <person name="Wang S."/>
            <person name="Yan T."/>
            <person name="Shi P."/>
            <person name="Liu M."/>
            <person name="Fu X."/>
            <person name="Pan Q."/>
            <person name="Wang Y."/>
            <person name="Lv Z."/>
            <person name="Lu X."/>
            <person name="Zhang F."/>
            <person name="Jiang W."/>
            <person name="Ma Y."/>
            <person name="Chen M."/>
            <person name="Hao X."/>
            <person name="Li L."/>
            <person name="Tang Y."/>
            <person name="Lv G."/>
            <person name="Zhou Y."/>
            <person name="Sun X."/>
            <person name="Brodelius P.E."/>
            <person name="Rose J.K.C."/>
            <person name="Tang K."/>
        </authorList>
    </citation>
    <scope>NUCLEOTIDE SEQUENCE [LARGE SCALE GENOMIC DNA]</scope>
    <source>
        <strain evidence="3">cv. Huhao1</strain>
        <tissue evidence="2">Leaf</tissue>
    </source>
</reference>
<sequence>MFVIEWHGSIDTGCGFVNPGVTDEVEAENQEAENQHDADENQLVNTEQEDPIEAGNDPDPVPATETQSVLRRSSRAPTMPIRFNDFVMGSRTSTTCDLESPNQNRT</sequence>
<proteinExistence type="predicted"/>
<dbReference type="Proteomes" id="UP000245207">
    <property type="component" value="Unassembled WGS sequence"/>
</dbReference>
<comment type="caution">
    <text evidence="2">The sequence shown here is derived from an EMBL/GenBank/DDBJ whole genome shotgun (WGS) entry which is preliminary data.</text>
</comment>
<organism evidence="2 3">
    <name type="scientific">Artemisia annua</name>
    <name type="common">Sweet wormwood</name>
    <dbReference type="NCBI Taxonomy" id="35608"/>
    <lineage>
        <taxon>Eukaryota</taxon>
        <taxon>Viridiplantae</taxon>
        <taxon>Streptophyta</taxon>
        <taxon>Embryophyta</taxon>
        <taxon>Tracheophyta</taxon>
        <taxon>Spermatophyta</taxon>
        <taxon>Magnoliopsida</taxon>
        <taxon>eudicotyledons</taxon>
        <taxon>Gunneridae</taxon>
        <taxon>Pentapetalae</taxon>
        <taxon>asterids</taxon>
        <taxon>campanulids</taxon>
        <taxon>Asterales</taxon>
        <taxon>Asteraceae</taxon>
        <taxon>Asteroideae</taxon>
        <taxon>Anthemideae</taxon>
        <taxon>Artemisiinae</taxon>
        <taxon>Artemisia</taxon>
    </lineage>
</organism>